<dbReference type="FunCoup" id="A0A672LYA6">
    <property type="interactions" value="60"/>
</dbReference>
<feature type="chain" id="PRO_5025633343" evidence="2">
    <location>
        <begin position="22"/>
        <end position="232"/>
    </location>
</feature>
<dbReference type="GO" id="GO:0038023">
    <property type="term" value="F:signaling receptor activity"/>
    <property type="evidence" value="ECO:0007669"/>
    <property type="project" value="InterPro"/>
</dbReference>
<accession>A0A672LYA6</accession>
<evidence type="ECO:0000313" key="5">
    <source>
        <dbReference type="Proteomes" id="UP000472262"/>
    </source>
</evidence>
<organism evidence="4 5">
    <name type="scientific">Sinocyclocheilus grahami</name>
    <name type="common">Dianchi golden-line fish</name>
    <name type="synonym">Barbus grahami</name>
    <dbReference type="NCBI Taxonomy" id="75366"/>
    <lineage>
        <taxon>Eukaryota</taxon>
        <taxon>Metazoa</taxon>
        <taxon>Chordata</taxon>
        <taxon>Craniata</taxon>
        <taxon>Vertebrata</taxon>
        <taxon>Euteleostomi</taxon>
        <taxon>Actinopterygii</taxon>
        <taxon>Neopterygii</taxon>
        <taxon>Teleostei</taxon>
        <taxon>Ostariophysi</taxon>
        <taxon>Cypriniformes</taxon>
        <taxon>Cyprinidae</taxon>
        <taxon>Cyprininae</taxon>
        <taxon>Sinocyclocheilus</taxon>
    </lineage>
</organism>
<proteinExistence type="predicted"/>
<dbReference type="KEGG" id="sgh:107553302"/>
<dbReference type="OrthoDB" id="8917013at2759"/>
<dbReference type="SUPFAM" id="SSF48726">
    <property type="entry name" value="Immunoglobulin"/>
    <property type="match status" value="1"/>
</dbReference>
<dbReference type="InterPro" id="IPR013783">
    <property type="entry name" value="Ig-like_fold"/>
</dbReference>
<dbReference type="GO" id="GO:0002250">
    <property type="term" value="P:adaptive immune response"/>
    <property type="evidence" value="ECO:0007669"/>
    <property type="project" value="InterPro"/>
</dbReference>
<evidence type="ECO:0000259" key="3">
    <source>
        <dbReference type="SMART" id="SM00406"/>
    </source>
</evidence>
<dbReference type="Proteomes" id="UP000472262">
    <property type="component" value="Unassembled WGS sequence"/>
</dbReference>
<reference evidence="4" key="2">
    <citation type="submission" date="2025-09" db="UniProtKB">
        <authorList>
            <consortium name="Ensembl"/>
        </authorList>
    </citation>
    <scope>IDENTIFICATION</scope>
</reference>
<dbReference type="GO" id="GO:0016020">
    <property type="term" value="C:membrane"/>
    <property type="evidence" value="ECO:0007669"/>
    <property type="project" value="InterPro"/>
</dbReference>
<dbReference type="InterPro" id="IPR039090">
    <property type="entry name" value="CD7"/>
</dbReference>
<evidence type="ECO:0000256" key="2">
    <source>
        <dbReference type="SAM" id="SignalP"/>
    </source>
</evidence>
<dbReference type="Pfam" id="PF07686">
    <property type="entry name" value="V-set"/>
    <property type="match status" value="1"/>
</dbReference>
<name>A0A672LYA6_SINGR</name>
<dbReference type="InterPro" id="IPR013106">
    <property type="entry name" value="Ig_V-set"/>
</dbReference>
<dbReference type="PANTHER" id="PTHR15343">
    <property type="entry name" value="CD7"/>
    <property type="match status" value="1"/>
</dbReference>
<evidence type="ECO:0000313" key="4">
    <source>
        <dbReference type="Ensembl" id="ENSSGRP00000029134.1"/>
    </source>
</evidence>
<keyword evidence="2" id="KW-0732">Signal</keyword>
<dbReference type="InterPro" id="IPR036179">
    <property type="entry name" value="Ig-like_dom_sf"/>
</dbReference>
<keyword evidence="1" id="KW-1133">Transmembrane helix</keyword>
<dbReference type="PANTHER" id="PTHR15343:SF1">
    <property type="entry name" value="CD7 ANTIGEN-LIKE"/>
    <property type="match status" value="1"/>
</dbReference>
<keyword evidence="5" id="KW-1185">Reference proteome</keyword>
<reference evidence="4" key="1">
    <citation type="submission" date="2025-08" db="UniProtKB">
        <authorList>
            <consortium name="Ensembl"/>
        </authorList>
    </citation>
    <scope>IDENTIFICATION</scope>
</reference>
<feature type="signal peptide" evidence="2">
    <location>
        <begin position="1"/>
        <end position="21"/>
    </location>
</feature>
<dbReference type="Ensembl" id="ENSSGRT00000031329.1">
    <property type="protein sequence ID" value="ENSSGRP00000029134.1"/>
    <property type="gene ID" value="ENSSGRG00000016631.1"/>
</dbReference>
<dbReference type="SMART" id="SM00406">
    <property type="entry name" value="IGv"/>
    <property type="match status" value="1"/>
</dbReference>
<gene>
    <name evidence="4" type="primary">LOC107553302</name>
</gene>
<feature type="domain" description="Immunoglobulin V-set" evidence="3">
    <location>
        <begin position="35"/>
        <end position="114"/>
    </location>
</feature>
<protein>
    <submittedName>
        <fullName evidence="4">Uncharacterized LOC107553302</fullName>
    </submittedName>
</protein>
<dbReference type="Gene3D" id="2.60.40.10">
    <property type="entry name" value="Immunoglobulins"/>
    <property type="match status" value="1"/>
</dbReference>
<dbReference type="InParanoid" id="A0A672LYA6"/>
<dbReference type="RefSeq" id="XP_016090980.1">
    <property type="nucleotide sequence ID" value="XM_016235494.1"/>
</dbReference>
<dbReference type="GeneID" id="107553302"/>
<sequence length="232" mass="26478">MLGFKYAHFVLLFLITPSVTAHGGIVYIHRVRNSSIDISCESAKKEEKPFAFSLKRRLLQSRRVMYLSKGFPPFINKSEDKNRITVRDELDNHTVHLTISNLQGQDTDVYHCEFHYGDLPYDKNVPGKMEFFIYIEDFSHEPCSCSSYLPLLYVISGAACLLGVLVFTLATAYCCKWLNRRKPQPVVPVYEEMAGVRPTKGKATRCHTDIAKLEEANSSVAHLFCNENLYVN</sequence>
<keyword evidence="1" id="KW-0472">Membrane</keyword>
<keyword evidence="1" id="KW-0812">Transmembrane</keyword>
<evidence type="ECO:0000256" key="1">
    <source>
        <dbReference type="SAM" id="Phobius"/>
    </source>
</evidence>
<dbReference type="RefSeq" id="XP_016090981.1">
    <property type="nucleotide sequence ID" value="XM_016235495.1"/>
</dbReference>
<feature type="transmembrane region" description="Helical" evidence="1">
    <location>
        <begin position="151"/>
        <end position="175"/>
    </location>
</feature>
<dbReference type="AlphaFoldDB" id="A0A672LYA6"/>
<dbReference type="OMA" id="ENHYERP"/>